<dbReference type="EMBL" id="CP015772">
    <property type="protein sequence ID" value="ANH84001.1"/>
    <property type="molecule type" value="Genomic_DNA"/>
</dbReference>
<reference evidence="4 5" key="1">
    <citation type="submission" date="2016-05" db="EMBL/GenBank/DDBJ databases">
        <title>Niabella ginsenosidivorans BS26 whole genome sequencing.</title>
        <authorList>
            <person name="Im W.T."/>
            <person name="Siddiqi M.Z."/>
        </authorList>
    </citation>
    <scope>NUCLEOTIDE SEQUENCE [LARGE SCALE GENOMIC DNA]</scope>
    <source>
        <strain evidence="4 5">BS26</strain>
    </source>
</reference>
<evidence type="ECO:0000256" key="2">
    <source>
        <dbReference type="ARBA" id="ARBA00022801"/>
    </source>
</evidence>
<keyword evidence="4" id="KW-0121">Carboxypeptidase</keyword>
<keyword evidence="3" id="KW-0732">Signal</keyword>
<dbReference type="Pfam" id="PF02113">
    <property type="entry name" value="Peptidase_S13"/>
    <property type="match status" value="1"/>
</dbReference>
<dbReference type="SUPFAM" id="SSF56601">
    <property type="entry name" value="beta-lactamase/transpeptidase-like"/>
    <property type="match status" value="1"/>
</dbReference>
<accession>A0A1A9IBE2</accession>
<dbReference type="GO" id="GO:0004185">
    <property type="term" value="F:serine-type carboxypeptidase activity"/>
    <property type="evidence" value="ECO:0007669"/>
    <property type="project" value="InterPro"/>
</dbReference>
<dbReference type="PRINTS" id="PR00922">
    <property type="entry name" value="DADACBPTASE3"/>
</dbReference>
<dbReference type="InterPro" id="IPR000667">
    <property type="entry name" value="Peptidase_S13"/>
</dbReference>
<dbReference type="STRING" id="1176587.A8C56_15950"/>
<dbReference type="RefSeq" id="WP_067762160.1">
    <property type="nucleotide sequence ID" value="NZ_CP015772.1"/>
</dbReference>
<evidence type="ECO:0000313" key="4">
    <source>
        <dbReference type="EMBL" id="ANH84001.1"/>
    </source>
</evidence>
<organism evidence="4 5">
    <name type="scientific">Niabella ginsenosidivorans</name>
    <dbReference type="NCBI Taxonomy" id="1176587"/>
    <lineage>
        <taxon>Bacteria</taxon>
        <taxon>Pseudomonadati</taxon>
        <taxon>Bacteroidota</taxon>
        <taxon>Chitinophagia</taxon>
        <taxon>Chitinophagales</taxon>
        <taxon>Chitinophagaceae</taxon>
        <taxon>Niabella</taxon>
    </lineage>
</organism>
<feature type="signal peptide" evidence="3">
    <location>
        <begin position="1"/>
        <end position="18"/>
    </location>
</feature>
<dbReference type="PANTHER" id="PTHR30023:SF0">
    <property type="entry name" value="PENICILLIN-SENSITIVE CARBOXYPEPTIDASE A"/>
    <property type="match status" value="1"/>
</dbReference>
<keyword evidence="4" id="KW-0645">Protease</keyword>
<dbReference type="NCBIfam" id="TIGR00666">
    <property type="entry name" value="PBP4"/>
    <property type="match status" value="1"/>
</dbReference>
<keyword evidence="2" id="KW-0378">Hydrolase</keyword>
<evidence type="ECO:0000256" key="3">
    <source>
        <dbReference type="SAM" id="SignalP"/>
    </source>
</evidence>
<gene>
    <name evidence="4" type="ORF">A8C56_15950</name>
</gene>
<dbReference type="Gene3D" id="3.40.710.10">
    <property type="entry name" value="DD-peptidase/beta-lactamase superfamily"/>
    <property type="match status" value="2"/>
</dbReference>
<comment type="similarity">
    <text evidence="1">Belongs to the peptidase S13 family.</text>
</comment>
<dbReference type="Proteomes" id="UP000077667">
    <property type="component" value="Chromosome"/>
</dbReference>
<dbReference type="KEGG" id="nia:A8C56_15950"/>
<dbReference type="GO" id="GO:0006508">
    <property type="term" value="P:proteolysis"/>
    <property type="evidence" value="ECO:0007669"/>
    <property type="project" value="InterPro"/>
</dbReference>
<dbReference type="InterPro" id="IPR012338">
    <property type="entry name" value="Beta-lactam/transpept-like"/>
</dbReference>
<evidence type="ECO:0000256" key="1">
    <source>
        <dbReference type="ARBA" id="ARBA00006096"/>
    </source>
</evidence>
<keyword evidence="5" id="KW-1185">Reference proteome</keyword>
<evidence type="ECO:0000313" key="5">
    <source>
        <dbReference type="Proteomes" id="UP000077667"/>
    </source>
</evidence>
<dbReference type="AlphaFoldDB" id="A0A1A9IBE2"/>
<name>A0A1A9IBE2_9BACT</name>
<feature type="chain" id="PRO_5008390147" evidence="3">
    <location>
        <begin position="19"/>
        <end position="456"/>
    </location>
</feature>
<dbReference type="GO" id="GO:0000270">
    <property type="term" value="P:peptidoglycan metabolic process"/>
    <property type="evidence" value="ECO:0007669"/>
    <property type="project" value="TreeGrafter"/>
</dbReference>
<dbReference type="PANTHER" id="PTHR30023">
    <property type="entry name" value="D-ALANYL-D-ALANINE CARBOXYPEPTIDASE"/>
    <property type="match status" value="1"/>
</dbReference>
<protein>
    <submittedName>
        <fullName evidence="4">D-alanyl-D-alanine carboxypeptidase/D-alanyl-D-alanine-endopeptidase</fullName>
    </submittedName>
</protein>
<sequence>MRRLFCSLALLGCFLAQGQVSTRLSTAMEAFNADAQLSHALVSLYVINAKTGAVVFDQNSSMGMATASTEKIITAATAFDILGKDFKYETRFGIVNTPRGKSLYIDPSGDPTLASWRWDDTKAPVFLSKLKAAIQQTGVKELHSVIIYTGLWGDETIPDGWIWEDLGNYYGAGAQALNWRENQFDLILRSGAEGSPVSIVKTDPYLYDYAITSKATAGSKTSDDNTNLYYPSMGNKKGILTGTIPAEKKGFVISGSIYDPANQFVKTVISNLKGTVSFASDKITVTAKEEKNVNWFFTNASPDLSKIIYWFLRKSVNLYGEALLKTVGLKQKGQATTDNGIDAEKEYWKDKGVDPEELHLYDGSGLSPQNRITTKAQVTILKYAQQQPWFADYYEAFPVYNDMKMKSGTINRVKGFSGYQQSKDGDQYIFSMLVNNYSGSQYALIRKMYKVLDELK</sequence>
<proteinExistence type="inferred from homology"/>